<proteinExistence type="predicted"/>
<dbReference type="PANTHER" id="PTHR37945">
    <property type="entry name" value="EXTRACELLULAR TUNGSTATE BINDING PROTEIN"/>
    <property type="match status" value="1"/>
</dbReference>
<dbReference type="Proteomes" id="UP001056384">
    <property type="component" value="Chromosome 2"/>
</dbReference>
<feature type="region of interest" description="Disordered" evidence="1">
    <location>
        <begin position="1"/>
        <end position="42"/>
    </location>
</feature>
<evidence type="ECO:0000256" key="1">
    <source>
        <dbReference type="SAM" id="MobiDB-lite"/>
    </source>
</evidence>
<name>A0A9Q9AHK7_9PEZI</name>
<protein>
    <recommendedName>
        <fullName evidence="2">PBP domain-containing protein</fullName>
    </recommendedName>
</protein>
<accession>A0A9Q9AHK7</accession>
<dbReference type="PANTHER" id="PTHR37945:SF1">
    <property type="entry name" value="EXTRACELLULAR TUNGSTATE BINDING PROTEIN"/>
    <property type="match status" value="1"/>
</dbReference>
<dbReference type="AlphaFoldDB" id="A0A9Q9AHK7"/>
<evidence type="ECO:0000313" key="3">
    <source>
        <dbReference type="EMBL" id="USW49220.1"/>
    </source>
</evidence>
<dbReference type="EMBL" id="CP099419">
    <property type="protein sequence ID" value="USW49220.1"/>
    <property type="molecule type" value="Genomic_DNA"/>
</dbReference>
<reference evidence="3" key="1">
    <citation type="submission" date="2022-06" db="EMBL/GenBank/DDBJ databases">
        <title>Complete genome sequences of two strains of the flax pathogen Septoria linicola.</title>
        <authorList>
            <person name="Lapalu N."/>
            <person name="Simon A."/>
            <person name="Demenou B."/>
            <person name="Paumier D."/>
            <person name="Guillot M.-P."/>
            <person name="Gout L."/>
            <person name="Valade R."/>
        </authorList>
    </citation>
    <scope>NUCLEOTIDE SEQUENCE</scope>
    <source>
        <strain evidence="3">SE15195</strain>
    </source>
</reference>
<dbReference type="InterPro" id="IPR024370">
    <property type="entry name" value="PBP_domain"/>
</dbReference>
<dbReference type="Gene3D" id="3.40.190.10">
    <property type="entry name" value="Periplasmic binding protein-like II"/>
    <property type="match status" value="2"/>
</dbReference>
<gene>
    <name evidence="3" type="ORF">Slin15195_G025390</name>
</gene>
<dbReference type="InterPro" id="IPR052738">
    <property type="entry name" value="ABC-Tungstate_binding"/>
</dbReference>
<feature type="domain" description="PBP" evidence="2">
    <location>
        <begin position="60"/>
        <end position="287"/>
    </location>
</feature>
<organism evidence="3 4">
    <name type="scientific">Septoria linicola</name>
    <dbReference type="NCBI Taxonomy" id="215465"/>
    <lineage>
        <taxon>Eukaryota</taxon>
        <taxon>Fungi</taxon>
        <taxon>Dikarya</taxon>
        <taxon>Ascomycota</taxon>
        <taxon>Pezizomycotina</taxon>
        <taxon>Dothideomycetes</taxon>
        <taxon>Dothideomycetidae</taxon>
        <taxon>Mycosphaerellales</taxon>
        <taxon>Mycosphaerellaceae</taxon>
        <taxon>Septoria</taxon>
    </lineage>
</organism>
<evidence type="ECO:0000313" key="4">
    <source>
        <dbReference type="Proteomes" id="UP001056384"/>
    </source>
</evidence>
<dbReference type="Pfam" id="PF12849">
    <property type="entry name" value="PBP_like_2"/>
    <property type="match status" value="1"/>
</dbReference>
<evidence type="ECO:0000259" key="2">
    <source>
        <dbReference type="Pfam" id="PF12849"/>
    </source>
</evidence>
<sequence length="338" mass="37064">MASSAPGTRITITDPRISRHHSSQLLEADDGPAGSESIDTADHGIYGDPYQPIRFRMGNGGAGYTGILRVLAEAFISEQGNSFRIGWVSNHSRHTQIALLADVVQVALTYEPDNEDLAIREGWARRVGRAFNDHFLLVGPSNVDLHATKIGDALKAIVTRNAHNQEPLLFHSRGDGSATFAKETWLWQAAGLDVANRQPDWIKIDPLTPYDALVKAEKEQAFLLTDRATFLTAKQDGRIPLLAVHVEGGPELLNPCSVLVRAQWTGDTAEEVSRHDSALSFAKWLTGSRAQEIVRGYGRDWKGGKPLFTVAGLDDFKDEDRLGRVPVRGRTPGDCGRL</sequence>
<keyword evidence="4" id="KW-1185">Reference proteome</keyword>
<dbReference type="SUPFAM" id="SSF53850">
    <property type="entry name" value="Periplasmic binding protein-like II"/>
    <property type="match status" value="1"/>
</dbReference>